<name>A0A6G3TJL3_9ACTN</name>
<feature type="domain" description="TerD" evidence="2">
    <location>
        <begin position="3"/>
        <end position="170"/>
    </location>
</feature>
<proteinExistence type="inferred from homology"/>
<dbReference type="Gene3D" id="2.60.60.30">
    <property type="entry name" value="sav2460 like domains"/>
    <property type="match status" value="1"/>
</dbReference>
<dbReference type="EMBL" id="JAAGMQ010000790">
    <property type="protein sequence ID" value="NEC36726.1"/>
    <property type="molecule type" value="Genomic_DNA"/>
</dbReference>
<organism evidence="3 4">
    <name type="scientific">Streptomyces rubrogriseus</name>
    <dbReference type="NCBI Taxonomy" id="194673"/>
    <lineage>
        <taxon>Bacteria</taxon>
        <taxon>Bacillati</taxon>
        <taxon>Actinomycetota</taxon>
        <taxon>Actinomycetes</taxon>
        <taxon>Kitasatosporales</taxon>
        <taxon>Streptomycetaceae</taxon>
        <taxon>Streptomyces</taxon>
        <taxon>Streptomyces violaceoruber group</taxon>
    </lineage>
</organism>
<accession>A0A6G3TJL3</accession>
<protein>
    <submittedName>
        <fullName evidence="3">TerD family protein</fullName>
    </submittedName>
</protein>
<evidence type="ECO:0000313" key="4">
    <source>
        <dbReference type="Proteomes" id="UP000475666"/>
    </source>
</evidence>
<dbReference type="InterPro" id="IPR003325">
    <property type="entry name" value="TerD"/>
</dbReference>
<dbReference type="PANTHER" id="PTHR32097">
    <property type="entry name" value="CAMP-BINDING PROTEIN 1-RELATED"/>
    <property type="match status" value="1"/>
</dbReference>
<dbReference type="PANTHER" id="PTHR32097:SF4">
    <property type="entry name" value="GENERAL STRESS PROTEIN 16U"/>
    <property type="match status" value="1"/>
</dbReference>
<comment type="caution">
    <text evidence="3">The sequence shown here is derived from an EMBL/GenBank/DDBJ whole genome shotgun (WGS) entry which is preliminary data.</text>
</comment>
<dbReference type="CDD" id="cd06974">
    <property type="entry name" value="TerD_like"/>
    <property type="match status" value="1"/>
</dbReference>
<evidence type="ECO:0000313" key="3">
    <source>
        <dbReference type="EMBL" id="NEC36726.1"/>
    </source>
</evidence>
<dbReference type="Proteomes" id="UP000475666">
    <property type="component" value="Unassembled WGS sequence"/>
</dbReference>
<evidence type="ECO:0000259" key="2">
    <source>
        <dbReference type="Pfam" id="PF02342"/>
    </source>
</evidence>
<dbReference type="RefSeq" id="WP_164277774.1">
    <property type="nucleotide sequence ID" value="NZ_JAAGMQ010000790.1"/>
</dbReference>
<reference evidence="3 4" key="1">
    <citation type="submission" date="2020-01" db="EMBL/GenBank/DDBJ databases">
        <title>Insect and environment-associated Actinomycetes.</title>
        <authorList>
            <person name="Currrie C."/>
            <person name="Chevrette M."/>
            <person name="Carlson C."/>
            <person name="Stubbendieck R."/>
            <person name="Wendt-Pienkowski E."/>
        </authorList>
    </citation>
    <scope>NUCLEOTIDE SEQUENCE [LARGE SCALE GENOMIC DNA]</scope>
    <source>
        <strain evidence="3 4">SID7739</strain>
    </source>
</reference>
<gene>
    <name evidence="3" type="ORF">G3I66_26665</name>
</gene>
<comment type="similarity">
    <text evidence="1">Belongs to the CAPAB/TerDEXZ family.</text>
</comment>
<dbReference type="InterPro" id="IPR051324">
    <property type="entry name" value="Stress/Tellurium_Resist"/>
</dbReference>
<dbReference type="AlphaFoldDB" id="A0A6G3TJL3"/>
<sequence>MTQMTKGGNLPVPGAALQVAVTWRQGVHVPDVDVSALLLDATGRVRSDADLVFYNQPAHPSGAVRHLGKGQGADGTGADWLWLDLAAVAPGTDRVVVAASADGGTFGQVPSLDVRVALPDGQQVASFPIGDASTETAFVFGEFYRRNGGWKFRAVGQGYASGLAGLATDFGISVAEDPQPVPPAPAPVPPAPLPPASVAPPAPVAPPVPVFPPADRLAAELALSFPPFTHRAAGKERVTCPPNLPPGARVVVEIECRDSLSVNIDSCDAYGRADQDLLSTYEDEVHARTFATVPQDRPLSLVVRADTPWTLRVLPLAHARRLERSLDGRGPDLLVYEGPPGVLSFAHQGRSNFVVWHYFASDDPEWQGDEEDLLVNEVGHLDVLAPVRAPGLLRIEADGPWRLGVGG</sequence>
<evidence type="ECO:0000256" key="1">
    <source>
        <dbReference type="ARBA" id="ARBA00008775"/>
    </source>
</evidence>
<dbReference type="Pfam" id="PF02342">
    <property type="entry name" value="TerD"/>
    <property type="match status" value="1"/>
</dbReference>